<feature type="compositionally biased region" description="Acidic residues" evidence="1">
    <location>
        <begin position="591"/>
        <end position="612"/>
    </location>
</feature>
<feature type="compositionally biased region" description="Basic residues" evidence="1">
    <location>
        <begin position="414"/>
        <end position="426"/>
    </location>
</feature>
<accession>A0A8R1DMF2</accession>
<feature type="compositionally biased region" description="Low complexity" evidence="1">
    <location>
        <begin position="568"/>
        <end position="584"/>
    </location>
</feature>
<keyword evidence="4" id="KW-1185">Reference proteome</keyword>
<dbReference type="PANTHER" id="PTHR37435">
    <property type="entry name" value="PROTEIN CBG14344"/>
    <property type="match status" value="1"/>
</dbReference>
<proteinExistence type="predicted"/>
<feature type="region of interest" description="Disordered" evidence="1">
    <location>
        <begin position="414"/>
        <end position="463"/>
    </location>
</feature>
<dbReference type="EnsemblMetazoa" id="CJA06824b.1">
    <property type="protein sequence ID" value="CJA06824b.1"/>
    <property type="gene ID" value="WBGene00126028"/>
</dbReference>
<organism evidence="3 4">
    <name type="scientific">Caenorhabditis japonica</name>
    <dbReference type="NCBI Taxonomy" id="281687"/>
    <lineage>
        <taxon>Eukaryota</taxon>
        <taxon>Metazoa</taxon>
        <taxon>Ecdysozoa</taxon>
        <taxon>Nematoda</taxon>
        <taxon>Chromadorea</taxon>
        <taxon>Rhabditida</taxon>
        <taxon>Rhabditina</taxon>
        <taxon>Rhabditomorpha</taxon>
        <taxon>Rhabditoidea</taxon>
        <taxon>Rhabditidae</taxon>
        <taxon>Peloderinae</taxon>
        <taxon>Caenorhabditis</taxon>
    </lineage>
</organism>
<protein>
    <recommendedName>
        <fullName evidence="2">aECM cysteine-cradle domain-containing protein</fullName>
    </recommendedName>
</protein>
<reference evidence="4" key="1">
    <citation type="submission" date="2010-08" db="EMBL/GenBank/DDBJ databases">
        <authorList>
            <consortium name="Caenorhabditis japonica Sequencing Consortium"/>
            <person name="Wilson R.K."/>
        </authorList>
    </citation>
    <scope>NUCLEOTIDE SEQUENCE [LARGE SCALE GENOMIC DNA]</scope>
    <source>
        <strain evidence="4">DF5081</strain>
    </source>
</reference>
<feature type="region of interest" description="Disordered" evidence="1">
    <location>
        <begin position="481"/>
        <end position="529"/>
    </location>
</feature>
<evidence type="ECO:0000259" key="2">
    <source>
        <dbReference type="Pfam" id="PF23626"/>
    </source>
</evidence>
<feature type="compositionally biased region" description="Low complexity" evidence="1">
    <location>
        <begin position="324"/>
        <end position="340"/>
    </location>
</feature>
<dbReference type="Pfam" id="PF23626">
    <property type="entry name" value="CCD_aECM"/>
    <property type="match status" value="1"/>
</dbReference>
<reference evidence="3" key="2">
    <citation type="submission" date="2022-06" db="UniProtKB">
        <authorList>
            <consortium name="EnsemblMetazoa"/>
        </authorList>
    </citation>
    <scope>IDENTIFICATION</scope>
    <source>
        <strain evidence="3">DF5081</strain>
    </source>
</reference>
<feature type="region of interest" description="Disordered" evidence="1">
    <location>
        <begin position="120"/>
        <end position="145"/>
    </location>
</feature>
<sequence length="695" mass="78877">MAFNPRLEETKRNETRVMRHFLALLPALFTVAVAQDHFIDVRALVKDTIDAIKEVPSMMNQNQNQTTSTSSASASASSSQPELSTVQPKKAGKGRSDVYDSLLKLPADIMSQLARDAGFVDEKSQKASVEEEKKEVERVEKKKEEEESYSFKTVDDLKAEERRQAIERTTVAPKQLEDNDDIFSISKLISATGNAIREAQAAQAAQQPQQEPMITLPPLVPLPPTPLQMPALQVPSAASAASVSSQPATEIMYRPVTRDGKTVFEQVVVLKNANGSVKLVPNSVLPQLPVEAPKPLEIKQVNKEAVEFLAPTFPPVVNLFDQLTSPTAESTTTTTTMTTSEEPESTTEQVKPRRKSLPRRKIQYLEKKANDMHSRQFGAKTVQMSDPIEIQAQEEQEPINVLQKEGNLRVHAINHRRKSRKPRVVKVQKTEKVEEQPTEDQEETTEPPKKKRKMMRKVQKKVGKKEIRKLPDLYDEQWKTQVAPSVSPPSEDFAEQFDGVDEVQEAPKKNNLVQEQPQNDTPMNDAMEQRSSKVNMMTKEQEEEMLNKEVRKRVLQRIRLSKLKVEKSTTTTTTTTTEEPTTTTTEKKSEDDEDDVIEVEELEEDEEEEEEVTTTTTTTEAPVTRAERVKKTNKRAVVTKHQCLNLRSFARQFLFDTVEEFVKEHCYFIENYYPALTCARSHAYVAKCQKWLKEE</sequence>
<dbReference type="PANTHER" id="PTHR37435:SF6">
    <property type="entry name" value="TITIN"/>
    <property type="match status" value="1"/>
</dbReference>
<evidence type="ECO:0000256" key="1">
    <source>
        <dbReference type="SAM" id="MobiDB-lite"/>
    </source>
</evidence>
<feature type="region of interest" description="Disordered" evidence="1">
    <location>
        <begin position="566"/>
        <end position="621"/>
    </location>
</feature>
<feature type="region of interest" description="Disordered" evidence="1">
    <location>
        <begin position="324"/>
        <end position="361"/>
    </location>
</feature>
<dbReference type="AlphaFoldDB" id="A0A8R1DMF2"/>
<feature type="compositionally biased region" description="Low complexity" evidence="1">
    <location>
        <begin position="60"/>
        <end position="79"/>
    </location>
</feature>
<feature type="domain" description="aECM cysteine-cradle" evidence="2">
    <location>
        <begin position="639"/>
        <end position="690"/>
    </location>
</feature>
<feature type="compositionally biased region" description="Acidic residues" evidence="1">
    <location>
        <begin position="492"/>
        <end position="504"/>
    </location>
</feature>
<feature type="compositionally biased region" description="Acidic residues" evidence="1">
    <location>
        <begin position="436"/>
        <end position="445"/>
    </location>
</feature>
<feature type="compositionally biased region" description="Basic residues" evidence="1">
    <location>
        <begin position="449"/>
        <end position="463"/>
    </location>
</feature>
<evidence type="ECO:0000313" key="3">
    <source>
        <dbReference type="EnsemblMetazoa" id="CJA06824b.1"/>
    </source>
</evidence>
<feature type="region of interest" description="Disordered" evidence="1">
    <location>
        <begin position="56"/>
        <end position="94"/>
    </location>
</feature>
<name>A0A8R1DMF2_CAEJA</name>
<dbReference type="Proteomes" id="UP000005237">
    <property type="component" value="Unassembled WGS sequence"/>
</dbReference>
<feature type="compositionally biased region" description="Basic residues" evidence="1">
    <location>
        <begin position="352"/>
        <end position="361"/>
    </location>
</feature>
<dbReference type="InterPro" id="IPR055352">
    <property type="entry name" value="CCD_aECM"/>
</dbReference>
<evidence type="ECO:0000313" key="4">
    <source>
        <dbReference type="Proteomes" id="UP000005237"/>
    </source>
</evidence>
<feature type="compositionally biased region" description="Polar residues" evidence="1">
    <location>
        <begin position="511"/>
        <end position="522"/>
    </location>
</feature>